<dbReference type="EMBL" id="PDNA01000025">
    <property type="protein sequence ID" value="PGH23336.1"/>
    <property type="molecule type" value="Genomic_DNA"/>
</dbReference>
<dbReference type="AlphaFoldDB" id="A0A2B7YNW2"/>
<evidence type="ECO:0000313" key="2">
    <source>
        <dbReference type="Proteomes" id="UP000224634"/>
    </source>
</evidence>
<evidence type="ECO:0000313" key="1">
    <source>
        <dbReference type="EMBL" id="PGH23336.1"/>
    </source>
</evidence>
<keyword evidence="2" id="KW-1185">Reference proteome</keyword>
<accession>A0A2B7YNW2</accession>
<dbReference type="STRING" id="1447883.A0A2B7YNW2"/>
<name>A0A2B7YNW2_POLH7</name>
<proteinExistence type="predicted"/>
<dbReference type="OrthoDB" id="5341924at2759"/>
<organism evidence="1 2">
    <name type="scientific">Polytolypa hystricis (strain UAMH7299)</name>
    <dbReference type="NCBI Taxonomy" id="1447883"/>
    <lineage>
        <taxon>Eukaryota</taxon>
        <taxon>Fungi</taxon>
        <taxon>Dikarya</taxon>
        <taxon>Ascomycota</taxon>
        <taxon>Pezizomycotina</taxon>
        <taxon>Eurotiomycetes</taxon>
        <taxon>Eurotiomycetidae</taxon>
        <taxon>Onygenales</taxon>
        <taxon>Onygenales incertae sedis</taxon>
        <taxon>Polytolypa</taxon>
    </lineage>
</organism>
<comment type="caution">
    <text evidence="1">The sequence shown here is derived from an EMBL/GenBank/DDBJ whole genome shotgun (WGS) entry which is preliminary data.</text>
</comment>
<reference evidence="1 2" key="1">
    <citation type="submission" date="2017-10" db="EMBL/GenBank/DDBJ databases">
        <title>Comparative genomics in systemic dimorphic fungi from Ajellomycetaceae.</title>
        <authorList>
            <person name="Munoz J.F."/>
            <person name="Mcewen J.G."/>
            <person name="Clay O.K."/>
            <person name="Cuomo C.A."/>
        </authorList>
    </citation>
    <scope>NUCLEOTIDE SEQUENCE [LARGE SCALE GENOMIC DNA]</scope>
    <source>
        <strain evidence="1 2">UAMH7299</strain>
    </source>
</reference>
<sequence>MRKCLRQGRVNIIGRKPGSIRYITSSSRLKPKPSIPAKRECTPSVLKIRKPFSRSRSHRDDDPQSWIGLLDQYLPLKLRQTTAQLGREEGQCDALRGLLAKSRKETGVDLLTYIGIKHARWPAVYAAINRILDEAETLKPAVRRRRLPSSFEWGEVGTMEEVAEHYPLSRHKNNPISCRDPSRPSLDDFDMFAQESAMHNQMGDGRLLNKGMEILWPTLGSLVLEAADLPAAESQVAMSYFYRTLARLHHMDFIPHTVYENILPQDPYTMGRPPAMHLLSSRIMHVLTDAVWSADQADAVAEAIAAGEDPPVTRFKMRTRQLAPEVWMEFVLWCCVEGGYASEGVWILEQLRKRQNKWSIKYWDNVFPKGGQIDASRIDGCETWALCEVKSKEPMQRSPDPFLGMGKRIISSEVVVALMDGLFNNISTVVGTRGDAPSNISNYVRMVSSLLQENQFTLSPGDFNSLVVRMVETGAVVPEATPRIPKEFLENAPRIWPRLPKAFSSISPLRILYNNSAFLPGFYQYLLNIFASKGHILEAIDTFYKLFPAIKDATDTPLLSQSITTAEGQSSIELISEKDIDQPSIPLSTLTLRILLDAATNAGEHRFANKLFSSEGPNGPLIPASSQGDALLIPAILRHMTATDPNQLAIKISDIGDGSHFSVTVIKELISHSIEYREFEVTRKLLGVVQKPKTGQWGVRHVTHLAAVILELEGPINPDKMASDTSSADEQARLGSLEQATQLMVDILNGDFDRKPDYSRRLHHINYSSATLHKLAKMFRSIPSALSDAVSEVPLLQTDPPRGYVREIPGYAFNRFMSAVVETRGSITGKRLWENWCTMPIPTTGAKQIRGDNYNNNNNNNTPIPRYRGHIHLQLPHHTFDGASKTKNIGKVAAADLTTLRIIMRAAYNDLNGLKHGREPVSRGMRPDRVQHVINWCQFRFRDFGLRSEDIEIERQDCLRRVRERNNATTTATTIPTAATATVATVATAEKGEEEIGVLKEKEERVGEK</sequence>
<dbReference type="Proteomes" id="UP000224634">
    <property type="component" value="Unassembled WGS sequence"/>
</dbReference>
<gene>
    <name evidence="1" type="ORF">AJ80_02589</name>
</gene>
<protein>
    <submittedName>
        <fullName evidence="1">Uncharacterized protein</fullName>
    </submittedName>
</protein>